<organism evidence="1 2">
    <name type="scientific">Bauldia litoralis</name>
    <dbReference type="NCBI Taxonomy" id="665467"/>
    <lineage>
        <taxon>Bacteria</taxon>
        <taxon>Pseudomonadati</taxon>
        <taxon>Pseudomonadota</taxon>
        <taxon>Alphaproteobacteria</taxon>
        <taxon>Hyphomicrobiales</taxon>
        <taxon>Kaistiaceae</taxon>
        <taxon>Bauldia</taxon>
    </lineage>
</organism>
<evidence type="ECO:0000313" key="2">
    <source>
        <dbReference type="Proteomes" id="UP000199071"/>
    </source>
</evidence>
<dbReference type="RefSeq" id="WP_090878494.1">
    <property type="nucleotide sequence ID" value="NZ_FMXQ01000008.1"/>
</dbReference>
<dbReference type="EMBL" id="FMXQ01000008">
    <property type="protein sequence ID" value="SDB47151.1"/>
    <property type="molecule type" value="Genomic_DNA"/>
</dbReference>
<reference evidence="1 2" key="1">
    <citation type="submission" date="2016-10" db="EMBL/GenBank/DDBJ databases">
        <authorList>
            <person name="de Groot N.N."/>
        </authorList>
    </citation>
    <scope>NUCLEOTIDE SEQUENCE [LARGE SCALE GENOMIC DNA]</scope>
    <source>
        <strain evidence="1 2">ATCC 35022</strain>
    </source>
</reference>
<dbReference type="OrthoDB" id="8966809at2"/>
<gene>
    <name evidence="1" type="ORF">SAMN02982931_03599</name>
</gene>
<dbReference type="AlphaFoldDB" id="A0A1G6DPW1"/>
<protein>
    <recommendedName>
        <fullName evidence="3">Homeodomain-like domain-containing protein</fullName>
    </recommendedName>
</protein>
<evidence type="ECO:0008006" key="3">
    <source>
        <dbReference type="Google" id="ProtNLM"/>
    </source>
</evidence>
<accession>A0A1G6DPW1</accession>
<dbReference type="Proteomes" id="UP000199071">
    <property type="component" value="Unassembled WGS sequence"/>
</dbReference>
<dbReference type="STRING" id="665467.SAMN02982931_03599"/>
<evidence type="ECO:0000313" key="1">
    <source>
        <dbReference type="EMBL" id="SDB47151.1"/>
    </source>
</evidence>
<proteinExistence type="predicted"/>
<name>A0A1G6DPW1_9HYPH</name>
<keyword evidence="2" id="KW-1185">Reference proteome</keyword>
<sequence>MGRRAHSPDTASRRQVEALAGFGVPEIEIAGVIGIDPKTLRKHYREELDHGHTKANARVAENLYRKATGDGREGVTAAIFWLKCRAGWKETSVTELAIRHEDALELLG</sequence>